<dbReference type="Pfam" id="PF18962">
    <property type="entry name" value="Por_Secre_tail"/>
    <property type="match status" value="1"/>
</dbReference>
<comment type="caution">
    <text evidence="5">The sequence shown here is derived from an EMBL/GenBank/DDBJ whole genome shotgun (WGS) entry which is preliminary data.</text>
</comment>
<feature type="domain" description="Secretion system C-terminal sorting" evidence="4">
    <location>
        <begin position="647"/>
        <end position="719"/>
    </location>
</feature>
<name>A0A532V1X0_UNCL8</name>
<evidence type="ECO:0000256" key="2">
    <source>
        <dbReference type="SAM" id="SignalP"/>
    </source>
</evidence>
<keyword evidence="1 2" id="KW-0732">Signal</keyword>
<dbReference type="InterPro" id="IPR011519">
    <property type="entry name" value="UnbV_ASPIC"/>
</dbReference>
<dbReference type="InterPro" id="IPR027039">
    <property type="entry name" value="Crtac1"/>
</dbReference>
<dbReference type="PANTHER" id="PTHR16026">
    <property type="entry name" value="CARTILAGE ACIDIC PROTEIN 1"/>
    <property type="match status" value="1"/>
</dbReference>
<dbReference type="InterPro" id="IPR026444">
    <property type="entry name" value="Secre_tail"/>
</dbReference>
<dbReference type="InterPro" id="IPR028994">
    <property type="entry name" value="Integrin_alpha_N"/>
</dbReference>
<feature type="signal peptide" evidence="2">
    <location>
        <begin position="1"/>
        <end position="24"/>
    </location>
</feature>
<dbReference type="NCBIfam" id="TIGR04183">
    <property type="entry name" value="Por_Secre_tail"/>
    <property type="match status" value="1"/>
</dbReference>
<proteinExistence type="predicted"/>
<dbReference type="InterPro" id="IPR013517">
    <property type="entry name" value="FG-GAP"/>
</dbReference>
<gene>
    <name evidence="5" type="ORF">CEE37_05490</name>
</gene>
<dbReference type="PANTHER" id="PTHR16026:SF0">
    <property type="entry name" value="CARTILAGE ACIDIC PROTEIN 1"/>
    <property type="match status" value="1"/>
</dbReference>
<dbReference type="Gene3D" id="2.130.10.130">
    <property type="entry name" value="Integrin alpha, N-terminal"/>
    <property type="match status" value="2"/>
</dbReference>
<sequence>MNRYNFKSIIAGLLLTLLSSGNMAPTFASIDVTFTDVAAEAGIELNILSQGAAFFDENGDGKEDLYLAVGGFISGDNVYYRSRGDLTFEIATAEVNLIDSGPSTMDLVADFNNDGLMDVYVTSHDYLGIPNHMYYRQAGGSYLDVTASTGTGHQYESHDAMAFDYDGDGWLDLFVASANHMGIEPNALYHNNGDGTFTDMAVVLGLDLSEFYGMGGSAGDYDNDGDPDIYIANEFTDNVLFRNDGGTFTDVTATAGVAAAGASKSAYFEDYDADGWLDIYLVSRFGTNQLFRNNGDGTFSDVTVSAGVTDSQQGRTMGWADFDNDGWLDIFVCNSDLPGSNEFLWHNQGDGTFIDEAIAVGINDPYYSDGLSIGDPNGDGFMDIYISNQAAMDRLYVNSGNSNHWISIAPSGRTSTNQAGVGVRVTVVTDTHRQFREVQSGGGYQSHMSLPVEFGMGSSTSADSIIIRWTDGHEEIYTNVAADLYYIAVEDSTLYPFSLPELAISATPSGSVIIPSQGGTIDFNITLENMSGNTLSFDIWTEIRLPNNISFGPTINRALNLPPTIISRDLTQGVPAGAPAGTYTYYAFVGDQSQQSVWTYGSFDFTKSGIDGSTSGFVFPDCQEIEIFGSVDETKTVISPEMKPPSPNPFNPTTVVEFAIPKPDHVKLALFNSMGRKVLDIVDGYRQAGQHQLTVNAGHLPSGVYFLRFEASGISQVSKALLVK</sequence>
<evidence type="ECO:0000259" key="3">
    <source>
        <dbReference type="Pfam" id="PF07593"/>
    </source>
</evidence>
<evidence type="ECO:0008006" key="7">
    <source>
        <dbReference type="Google" id="ProtNLM"/>
    </source>
</evidence>
<evidence type="ECO:0000313" key="5">
    <source>
        <dbReference type="EMBL" id="TKJ41122.1"/>
    </source>
</evidence>
<dbReference type="Proteomes" id="UP000319619">
    <property type="component" value="Unassembled WGS sequence"/>
</dbReference>
<dbReference type="Pfam" id="PF13517">
    <property type="entry name" value="FG-GAP_3"/>
    <property type="match status" value="3"/>
</dbReference>
<dbReference type="AlphaFoldDB" id="A0A532V1X0"/>
<dbReference type="SUPFAM" id="SSF69318">
    <property type="entry name" value="Integrin alpha N-terminal domain"/>
    <property type="match status" value="2"/>
</dbReference>
<evidence type="ECO:0000256" key="1">
    <source>
        <dbReference type="ARBA" id="ARBA00022729"/>
    </source>
</evidence>
<feature type="chain" id="PRO_5021973352" description="ASPIC/UnbV domain-containing protein" evidence="2">
    <location>
        <begin position="25"/>
        <end position="724"/>
    </location>
</feature>
<organism evidence="5 6">
    <name type="scientific">candidate division LCP-89 bacterium B3_LCP</name>
    <dbReference type="NCBI Taxonomy" id="2012998"/>
    <lineage>
        <taxon>Bacteria</taxon>
        <taxon>Pseudomonadati</taxon>
        <taxon>Bacteria division LCP-89</taxon>
    </lineage>
</organism>
<feature type="domain" description="ASPIC/UnbV" evidence="3">
    <location>
        <begin position="420"/>
        <end position="483"/>
    </location>
</feature>
<accession>A0A532V1X0</accession>
<protein>
    <recommendedName>
        <fullName evidence="7">ASPIC/UnbV domain-containing protein</fullName>
    </recommendedName>
</protein>
<reference evidence="5 6" key="1">
    <citation type="submission" date="2017-06" db="EMBL/GenBank/DDBJ databases">
        <title>Novel microbial phyla capable of carbon fixation and sulfur reduction in deep-sea sediments.</title>
        <authorList>
            <person name="Huang J."/>
            <person name="Baker B."/>
            <person name="Wang Y."/>
        </authorList>
    </citation>
    <scope>NUCLEOTIDE SEQUENCE [LARGE SCALE GENOMIC DNA]</scope>
    <source>
        <strain evidence="5">B3_LCP</strain>
    </source>
</reference>
<evidence type="ECO:0000313" key="6">
    <source>
        <dbReference type="Proteomes" id="UP000319619"/>
    </source>
</evidence>
<dbReference type="EMBL" id="NJBN01000003">
    <property type="protein sequence ID" value="TKJ41122.1"/>
    <property type="molecule type" value="Genomic_DNA"/>
</dbReference>
<dbReference type="Pfam" id="PF07593">
    <property type="entry name" value="UnbV_ASPIC"/>
    <property type="match status" value="1"/>
</dbReference>
<evidence type="ECO:0000259" key="4">
    <source>
        <dbReference type="Pfam" id="PF18962"/>
    </source>
</evidence>